<evidence type="ECO:0008006" key="5">
    <source>
        <dbReference type="Google" id="ProtNLM"/>
    </source>
</evidence>
<accession>A0ABR6FRU0</accession>
<evidence type="ECO:0000313" key="4">
    <source>
        <dbReference type="Proteomes" id="UP000533533"/>
    </source>
</evidence>
<sequence length="322" mass="35650">MSSELNTPRNPSEAATGKRGRLATRQAVRRAIAADPEVSNAEIARKLNTSRNTVIDERLRLQQDASATPDAESQQDQSADRPRASAPPAYNKKADAIALPVEQVPAADVADALPGLLLDRLRELRERHEAANAERHRLARPAEDDRGAIEAKREELNRLRKTRAKLELRGKRDELRKWIEANGERVAELHRQLSVSAELAEANAIARRDVLRDRLAELDAEQTEIEVELAGTLDDYAAWLTQSLRVQRDALNAAATRVSATIVALGRLGRQSDFGDARAPRVMVRSAQKFRGEGFGAFVDEARAREIVAAFSRQVGPQFLRA</sequence>
<dbReference type="EMBL" id="JACHVZ010000012">
    <property type="protein sequence ID" value="MBB2930145.1"/>
    <property type="molecule type" value="Genomic_DNA"/>
</dbReference>
<feature type="coiled-coil region" evidence="1">
    <location>
        <begin position="201"/>
        <end position="228"/>
    </location>
</feature>
<evidence type="ECO:0000256" key="2">
    <source>
        <dbReference type="SAM" id="MobiDB-lite"/>
    </source>
</evidence>
<feature type="compositionally biased region" description="Polar residues" evidence="2">
    <location>
        <begin position="1"/>
        <end position="10"/>
    </location>
</feature>
<feature type="region of interest" description="Disordered" evidence="2">
    <location>
        <begin position="48"/>
        <end position="90"/>
    </location>
</feature>
<reference evidence="3 4" key="1">
    <citation type="submission" date="2020-08" db="EMBL/GenBank/DDBJ databases">
        <title>Genomic Encyclopedia of Type Strains, Phase IV (KMG-V): Genome sequencing to study the core and pangenomes of soil and plant-associated prokaryotes.</title>
        <authorList>
            <person name="Whitman W."/>
        </authorList>
    </citation>
    <scope>NUCLEOTIDE SEQUENCE [LARGE SCALE GENOMIC DNA]</scope>
    <source>
        <strain evidence="3 4">SRMrh-85</strain>
    </source>
</reference>
<keyword evidence="4" id="KW-1185">Reference proteome</keyword>
<feature type="compositionally biased region" description="Polar residues" evidence="2">
    <location>
        <begin position="63"/>
        <end position="77"/>
    </location>
</feature>
<gene>
    <name evidence="3" type="ORF">FHX59_004593</name>
</gene>
<feature type="coiled-coil region" evidence="1">
    <location>
        <begin position="142"/>
        <end position="169"/>
    </location>
</feature>
<dbReference type="RefSeq" id="WP_110388041.1">
    <property type="nucleotide sequence ID" value="NZ_JACHVZ010000012.1"/>
</dbReference>
<organism evidence="3 4">
    <name type="scientific">Paraburkholderia silvatlantica</name>
    <dbReference type="NCBI Taxonomy" id="321895"/>
    <lineage>
        <taxon>Bacteria</taxon>
        <taxon>Pseudomonadati</taxon>
        <taxon>Pseudomonadota</taxon>
        <taxon>Betaproteobacteria</taxon>
        <taxon>Burkholderiales</taxon>
        <taxon>Burkholderiaceae</taxon>
        <taxon>Paraburkholderia</taxon>
    </lineage>
</organism>
<evidence type="ECO:0000313" key="3">
    <source>
        <dbReference type="EMBL" id="MBB2930145.1"/>
    </source>
</evidence>
<comment type="caution">
    <text evidence="3">The sequence shown here is derived from an EMBL/GenBank/DDBJ whole genome shotgun (WGS) entry which is preliminary data.</text>
</comment>
<protein>
    <recommendedName>
        <fullName evidence="5">Plasmid replication DNA-binding protein KfrA</fullName>
    </recommendedName>
</protein>
<dbReference type="Proteomes" id="UP000533533">
    <property type="component" value="Unassembled WGS sequence"/>
</dbReference>
<evidence type="ECO:0000256" key="1">
    <source>
        <dbReference type="SAM" id="Coils"/>
    </source>
</evidence>
<proteinExistence type="predicted"/>
<feature type="region of interest" description="Disordered" evidence="2">
    <location>
        <begin position="1"/>
        <end position="24"/>
    </location>
</feature>
<keyword evidence="1" id="KW-0175">Coiled coil</keyword>
<name>A0ABR6FRU0_9BURK</name>